<dbReference type="InterPro" id="IPR021138">
    <property type="entry name" value="Ribosomal_eL20_eukaryotes"/>
</dbReference>
<dbReference type="EMBL" id="JASSZA010000012">
    <property type="protein sequence ID" value="KAK2096100.1"/>
    <property type="molecule type" value="Genomic_DNA"/>
</dbReference>
<proteinExistence type="predicted"/>
<keyword evidence="2" id="KW-1185">Reference proteome</keyword>
<sequence length="64" mass="7608">MYQEYRELTTTDTIIKVEEIAASKCHWPAVKQFHNSKIKFPLAHHILHHQYKPGFTTKRPNTVF</sequence>
<comment type="caution">
    <text evidence="1">The sequence shown here is derived from an EMBL/GenBank/DDBJ whole genome shotgun (WGS) entry which is preliminary data.</text>
</comment>
<reference evidence="1 2" key="1">
    <citation type="submission" date="2023-05" db="EMBL/GenBank/DDBJ databases">
        <title>B98-5 Cell Line De Novo Hybrid Assembly: An Optical Mapping Approach.</title>
        <authorList>
            <person name="Kananen K."/>
            <person name="Auerbach J.A."/>
            <person name="Kautto E."/>
            <person name="Blachly J.S."/>
        </authorList>
    </citation>
    <scope>NUCLEOTIDE SEQUENCE [LARGE SCALE GENOMIC DNA]</scope>
    <source>
        <strain evidence="1">B95-8</strain>
        <tissue evidence="1">Cell line</tissue>
    </source>
</reference>
<evidence type="ECO:0000313" key="1">
    <source>
        <dbReference type="EMBL" id="KAK2096100.1"/>
    </source>
</evidence>
<name>A0ABQ9UH46_SAGOE</name>
<gene>
    <name evidence="1" type="primary">RPL18A_3</name>
    <name evidence="1" type="ORF">P7K49_025134</name>
</gene>
<accession>A0ABQ9UH46</accession>
<keyword evidence="1" id="KW-0687">Ribonucleoprotein</keyword>
<evidence type="ECO:0000313" key="2">
    <source>
        <dbReference type="Proteomes" id="UP001266305"/>
    </source>
</evidence>
<protein>
    <submittedName>
        <fullName evidence="1">60S ribosomal protein L18A</fullName>
    </submittedName>
</protein>
<dbReference type="GO" id="GO:0005840">
    <property type="term" value="C:ribosome"/>
    <property type="evidence" value="ECO:0007669"/>
    <property type="project" value="UniProtKB-KW"/>
</dbReference>
<dbReference type="PANTHER" id="PTHR10052">
    <property type="entry name" value="60S RIBOSOMAL PROTEIN L18A"/>
    <property type="match status" value="1"/>
</dbReference>
<dbReference type="Gene3D" id="3.10.20.10">
    <property type="match status" value="1"/>
</dbReference>
<organism evidence="1 2">
    <name type="scientific">Saguinus oedipus</name>
    <name type="common">Cotton-top tamarin</name>
    <name type="synonym">Oedipomidas oedipus</name>
    <dbReference type="NCBI Taxonomy" id="9490"/>
    <lineage>
        <taxon>Eukaryota</taxon>
        <taxon>Metazoa</taxon>
        <taxon>Chordata</taxon>
        <taxon>Craniata</taxon>
        <taxon>Vertebrata</taxon>
        <taxon>Euteleostomi</taxon>
        <taxon>Mammalia</taxon>
        <taxon>Eutheria</taxon>
        <taxon>Euarchontoglires</taxon>
        <taxon>Primates</taxon>
        <taxon>Haplorrhini</taxon>
        <taxon>Platyrrhini</taxon>
        <taxon>Cebidae</taxon>
        <taxon>Callitrichinae</taxon>
        <taxon>Saguinus</taxon>
    </lineage>
</organism>
<dbReference type="Proteomes" id="UP001266305">
    <property type="component" value="Unassembled WGS sequence"/>
</dbReference>
<keyword evidence="1" id="KW-0689">Ribosomal protein</keyword>